<keyword evidence="2" id="KW-0812">Transmembrane</keyword>
<evidence type="ECO:0000256" key="1">
    <source>
        <dbReference type="SAM" id="MobiDB-lite"/>
    </source>
</evidence>
<name>A0A402BHC1_9CHLR</name>
<dbReference type="AlphaFoldDB" id="A0A402BHC1"/>
<feature type="transmembrane region" description="Helical" evidence="2">
    <location>
        <begin position="154"/>
        <end position="180"/>
    </location>
</feature>
<dbReference type="GO" id="GO:0007165">
    <property type="term" value="P:signal transduction"/>
    <property type="evidence" value="ECO:0007669"/>
    <property type="project" value="InterPro"/>
</dbReference>
<dbReference type="GO" id="GO:0016020">
    <property type="term" value="C:membrane"/>
    <property type="evidence" value="ECO:0007669"/>
    <property type="project" value="InterPro"/>
</dbReference>
<proteinExistence type="predicted"/>
<dbReference type="Proteomes" id="UP000287171">
    <property type="component" value="Unassembled WGS sequence"/>
</dbReference>
<protein>
    <recommendedName>
        <fullName evidence="3">HAMP domain-containing protein</fullName>
    </recommendedName>
</protein>
<evidence type="ECO:0000313" key="5">
    <source>
        <dbReference type="Proteomes" id="UP000287171"/>
    </source>
</evidence>
<reference evidence="5" key="1">
    <citation type="submission" date="2018-12" db="EMBL/GenBank/DDBJ databases">
        <title>Tengunoibacter tsumagoiensis gen. nov., sp. nov., Dictyobacter kobayashii sp. nov., D. alpinus sp. nov., and D. joshuensis sp. nov. and description of Dictyobacteraceae fam. nov. within the order Ktedonobacterales isolated from Tengu-no-mugimeshi.</title>
        <authorList>
            <person name="Wang C.M."/>
            <person name="Zheng Y."/>
            <person name="Sakai Y."/>
            <person name="Toyoda A."/>
            <person name="Minakuchi Y."/>
            <person name="Abe K."/>
            <person name="Yokota A."/>
            <person name="Yabe S."/>
        </authorList>
    </citation>
    <scope>NUCLEOTIDE SEQUENCE [LARGE SCALE GENOMIC DNA]</scope>
    <source>
        <strain evidence="5">Uno16</strain>
    </source>
</reference>
<accession>A0A402BHC1</accession>
<dbReference type="EMBL" id="BIFT01000002">
    <property type="protein sequence ID" value="GCE30765.1"/>
    <property type="molecule type" value="Genomic_DNA"/>
</dbReference>
<feature type="transmembrane region" description="Helical" evidence="2">
    <location>
        <begin position="113"/>
        <end position="134"/>
    </location>
</feature>
<keyword evidence="2" id="KW-1133">Transmembrane helix</keyword>
<dbReference type="PROSITE" id="PS50885">
    <property type="entry name" value="HAMP"/>
    <property type="match status" value="1"/>
</dbReference>
<evidence type="ECO:0000259" key="3">
    <source>
        <dbReference type="PROSITE" id="PS50885"/>
    </source>
</evidence>
<feature type="region of interest" description="Disordered" evidence="1">
    <location>
        <begin position="1"/>
        <end position="20"/>
    </location>
</feature>
<feature type="region of interest" description="Disordered" evidence="1">
    <location>
        <begin position="354"/>
        <end position="381"/>
    </location>
</feature>
<sequence>MENFLSPETPRPQQDWSPGYTNKSKIATKFSLVQWWYKSTSMPEVGPNASFVKRETVRKSQLLSTVLFFYTIVVVVFLPCCLLLPQPAIVWADAGLVISALVALIINKRGHALIAALTVVIMFELMLTLALALITPLDEPSIQLYDLYIMGELLAVSLLPVRSVFIFALFNSAIIVASLLYQPHTMFFDLDMRTQFIPTLIRPIALQFIVAGVSYVWVKSTTKAIARADRAEMVATLEHALGDQKRELEEGIEKILQTHVAIANGNLNARAPLTQDNSLWQIARALNTLLVRLQRAVLAEKELQRVERAVYSSVRAVQTAEQQRLSPRIPFTQTAIDPLIASLQGKTLAYTRSPISQSNGAYPSHPTGNNHIPQSSPTKYT</sequence>
<gene>
    <name evidence="4" type="ORF">KDA_62490</name>
</gene>
<organism evidence="4 5">
    <name type="scientific">Dictyobacter alpinus</name>
    <dbReference type="NCBI Taxonomy" id="2014873"/>
    <lineage>
        <taxon>Bacteria</taxon>
        <taxon>Bacillati</taxon>
        <taxon>Chloroflexota</taxon>
        <taxon>Ktedonobacteria</taxon>
        <taxon>Ktedonobacterales</taxon>
        <taxon>Dictyobacteraceae</taxon>
        <taxon>Dictyobacter</taxon>
    </lineage>
</organism>
<dbReference type="RefSeq" id="WP_126630812.1">
    <property type="nucleotide sequence ID" value="NZ_BIFT01000002.1"/>
</dbReference>
<evidence type="ECO:0000313" key="4">
    <source>
        <dbReference type="EMBL" id="GCE30765.1"/>
    </source>
</evidence>
<feature type="transmembrane region" description="Helical" evidence="2">
    <location>
        <begin position="200"/>
        <end position="218"/>
    </location>
</feature>
<keyword evidence="5" id="KW-1185">Reference proteome</keyword>
<feature type="domain" description="HAMP" evidence="3">
    <location>
        <begin position="261"/>
        <end position="298"/>
    </location>
</feature>
<feature type="transmembrane region" description="Helical" evidence="2">
    <location>
        <begin position="62"/>
        <end position="84"/>
    </location>
</feature>
<keyword evidence="2" id="KW-0472">Membrane</keyword>
<feature type="transmembrane region" description="Helical" evidence="2">
    <location>
        <begin position="90"/>
        <end position="106"/>
    </location>
</feature>
<dbReference type="OrthoDB" id="147233at2"/>
<evidence type="ECO:0000256" key="2">
    <source>
        <dbReference type="SAM" id="Phobius"/>
    </source>
</evidence>
<comment type="caution">
    <text evidence="4">The sequence shown here is derived from an EMBL/GenBank/DDBJ whole genome shotgun (WGS) entry which is preliminary data.</text>
</comment>
<dbReference type="InterPro" id="IPR003660">
    <property type="entry name" value="HAMP_dom"/>
</dbReference>
<feature type="compositionally biased region" description="Polar residues" evidence="1">
    <location>
        <begin position="11"/>
        <end position="20"/>
    </location>
</feature>